<dbReference type="EMBL" id="CM024807">
    <property type="protein sequence ID" value="KAG8008086.1"/>
    <property type="molecule type" value="Genomic_DNA"/>
</dbReference>
<sequence>MTGAQVRDTMRRLGSSSEECARLSAALSCLKSATESGGELREDGGPWLSEPTRRDSGSLLTADQLTNLGTPLRAHSPSPLARPSTIQSTPSTPCATFPHPRSGSVSAVPTPEALASYGHGDSPLTDPFPMSFARAARLHGHSSTPPITPPSKRRHRLKPPCTPPPPSRKVLHLLPNITLTRSKSHESQLGNRIEDPPTNKCVKKNKLLLNMQVNGNGCEDSPSRYPVMTARTPGVTPAATTASYTLPGTPTLLEEHSTIKNNVAVHRNSPQAVRRDIGLAVTHRYYILYIPSYEIITINNSTEENEDEGEDEDDCEDIRMNVGSDGECDELDDLPSSRGNQWKGPISRKPSQTSVYLQEWDIPFEQLDLGELIGKGRWGKVHKGRWHGEVAIRLLEIDGNNQDHLKLFKKEVMNYRQTRHENVVLFMGACMAPPHLAIITSFCKGRTLYSVVRDTKNTLDINKTRQIAQEIVKGMGYLHAKGIVHKDLKSKNVFHDTNKVVITDFGLFGISGVVQEGRRENKLKLPHGWICYLAPEIVRRMSPGNNEDRLPFSTSADVYAFGTIWYELQARDWPITNQPVEATIWQVGSGEGIKKVLAEISLGKEVT</sequence>
<evidence type="ECO:0000313" key="2">
    <source>
        <dbReference type="Proteomes" id="UP000805704"/>
    </source>
</evidence>
<keyword evidence="1" id="KW-0808">Transferase</keyword>
<reference evidence="1" key="1">
    <citation type="submission" date="2020-04" db="EMBL/GenBank/DDBJ databases">
        <title>A chromosome-scale assembly and high-density genetic map of the yellow drum (Nibea albiflora) genome.</title>
        <authorList>
            <person name="Xu D."/>
            <person name="Zhang W."/>
            <person name="Chen R."/>
            <person name="Tan P."/>
            <person name="Wang L."/>
            <person name="Song H."/>
            <person name="Tian L."/>
            <person name="Zhu Q."/>
            <person name="Wang B."/>
        </authorList>
    </citation>
    <scope>NUCLEOTIDE SEQUENCE</scope>
    <source>
        <strain evidence="1">ZJHYS-2018</strain>
    </source>
</reference>
<keyword evidence="2" id="KW-1185">Reference proteome</keyword>
<organism evidence="1 2">
    <name type="scientific">Nibea albiflora</name>
    <name type="common">Yellow drum</name>
    <name type="synonym">Corvina albiflora</name>
    <dbReference type="NCBI Taxonomy" id="240163"/>
    <lineage>
        <taxon>Eukaryota</taxon>
        <taxon>Metazoa</taxon>
        <taxon>Chordata</taxon>
        <taxon>Craniata</taxon>
        <taxon>Vertebrata</taxon>
        <taxon>Euteleostomi</taxon>
        <taxon>Actinopterygii</taxon>
        <taxon>Neopterygii</taxon>
        <taxon>Teleostei</taxon>
        <taxon>Neoteleostei</taxon>
        <taxon>Acanthomorphata</taxon>
        <taxon>Eupercaria</taxon>
        <taxon>Sciaenidae</taxon>
        <taxon>Nibea</taxon>
    </lineage>
</organism>
<keyword evidence="1" id="KW-0418">Kinase</keyword>
<evidence type="ECO:0000313" key="1">
    <source>
        <dbReference type="EMBL" id="KAG8008086.1"/>
    </source>
</evidence>
<feature type="non-terminal residue" evidence="1">
    <location>
        <position position="607"/>
    </location>
</feature>
<proteinExistence type="predicted"/>
<gene>
    <name evidence="1" type="primary">KSR1.3</name>
    <name evidence="1" type="ORF">GBF38_012768</name>
</gene>
<name>A0ACB7F1T5_NIBAL</name>
<comment type="caution">
    <text evidence="1">The sequence shown here is derived from an EMBL/GenBank/DDBJ whole genome shotgun (WGS) entry which is preliminary data.</text>
</comment>
<protein>
    <submittedName>
        <fullName evidence="1">Kinase suppressor of Ras 1</fullName>
    </submittedName>
</protein>
<accession>A0ACB7F1T5</accession>
<dbReference type="Proteomes" id="UP000805704">
    <property type="component" value="Chromosome 19"/>
</dbReference>